<dbReference type="STRING" id="1164594.SAMN05216204_11265"/>
<feature type="chain" id="PRO_5011681132" description="Cytochrome c domain-containing protein" evidence="6">
    <location>
        <begin position="24"/>
        <end position="500"/>
    </location>
</feature>
<evidence type="ECO:0000256" key="3">
    <source>
        <dbReference type="ARBA" id="ARBA00023004"/>
    </source>
</evidence>
<evidence type="ECO:0000256" key="4">
    <source>
        <dbReference type="PROSITE-ProRule" id="PRU00433"/>
    </source>
</evidence>
<evidence type="ECO:0000313" key="9">
    <source>
        <dbReference type="Proteomes" id="UP000198639"/>
    </source>
</evidence>
<dbReference type="GO" id="GO:0009055">
    <property type="term" value="F:electron transfer activity"/>
    <property type="evidence" value="ECO:0007669"/>
    <property type="project" value="InterPro"/>
</dbReference>
<dbReference type="AlphaFoldDB" id="A0A1I1N9J0"/>
<accession>A0A1I1N9J0</accession>
<dbReference type="OrthoDB" id="9805202at2"/>
<dbReference type="Gene3D" id="1.10.760.10">
    <property type="entry name" value="Cytochrome c-like domain"/>
    <property type="match status" value="1"/>
</dbReference>
<name>A0A1I1N9J0_9BURK</name>
<organism evidence="8 9">
    <name type="scientific">Massilia yuzhufengensis</name>
    <dbReference type="NCBI Taxonomy" id="1164594"/>
    <lineage>
        <taxon>Bacteria</taxon>
        <taxon>Pseudomonadati</taxon>
        <taxon>Pseudomonadota</taxon>
        <taxon>Betaproteobacteria</taxon>
        <taxon>Burkholderiales</taxon>
        <taxon>Oxalobacteraceae</taxon>
        <taxon>Telluria group</taxon>
        <taxon>Massilia</taxon>
    </lineage>
</organism>
<dbReference type="InterPro" id="IPR009056">
    <property type="entry name" value="Cyt_c-like_dom"/>
</dbReference>
<sequence>MKKHLIRLTGAALAVLAASTGYAAYDGAIERWWEPGDTRVFPREQVYANEHGKLTTLNGAGQTITKGHPFFTALGSNGRACISCHQPADGMSLSLKTINARWTLLREKDPIFAAGDGANCPNLPMQDRASHSLLLERGLFRIPRVWPPVDAAGKKVKPEFTIEVVRDPTGCNTSREYGLASSNPTISVFRRPRPVANLKYITAVGFSFDPKSGLPLQRDPETGEYVSEALMADTRVLTLKDQAVDAIRTHLQMHGDPTPEQLRQIVEFESQISSAQSHDQWGGSLSEAGAKGGPQHIEENKGGMLQSGSNPIWKEFLAWKAGKSAPSANVEQQKFRESVARGAELFSKRNFLIKGSAGINSMGFGDPVLNSCAMCHNMHGSGIDIAPGRIDLGTTNEPHAKPSPELPLFKLTCKPGYKPHPFLGKVVYTQDPGYALTTGRCEDIGKITTQSMRGLAGRAPYFANGAAGTLREIVDIYDRRYHIQFTEQEKQDLVNLMKVL</sequence>
<dbReference type="PANTHER" id="PTHR30600">
    <property type="entry name" value="CYTOCHROME C PEROXIDASE-RELATED"/>
    <property type="match status" value="1"/>
</dbReference>
<dbReference type="PROSITE" id="PS51007">
    <property type="entry name" value="CYTC"/>
    <property type="match status" value="1"/>
</dbReference>
<dbReference type="GO" id="GO:0020037">
    <property type="term" value="F:heme binding"/>
    <property type="evidence" value="ECO:0007669"/>
    <property type="project" value="InterPro"/>
</dbReference>
<evidence type="ECO:0000313" key="8">
    <source>
        <dbReference type="EMBL" id="SFC92138.1"/>
    </source>
</evidence>
<feature type="signal peptide" evidence="6">
    <location>
        <begin position="1"/>
        <end position="23"/>
    </location>
</feature>
<evidence type="ECO:0000256" key="5">
    <source>
        <dbReference type="SAM" id="MobiDB-lite"/>
    </source>
</evidence>
<keyword evidence="9" id="KW-1185">Reference proteome</keyword>
<keyword evidence="3 4" id="KW-0408">Iron</keyword>
<dbReference type="InterPro" id="IPR036909">
    <property type="entry name" value="Cyt_c-like_dom_sf"/>
</dbReference>
<feature type="region of interest" description="Disordered" evidence="5">
    <location>
        <begin position="278"/>
        <end position="307"/>
    </location>
</feature>
<dbReference type="PANTHER" id="PTHR30600:SF9">
    <property type="entry name" value="BLR7738 PROTEIN"/>
    <property type="match status" value="1"/>
</dbReference>
<dbReference type="SUPFAM" id="SSF46626">
    <property type="entry name" value="Cytochrome c"/>
    <property type="match status" value="1"/>
</dbReference>
<keyword evidence="2 4" id="KW-0479">Metal-binding</keyword>
<feature type="domain" description="Cytochrome c" evidence="7">
    <location>
        <begin position="337"/>
        <end position="500"/>
    </location>
</feature>
<evidence type="ECO:0000256" key="1">
    <source>
        <dbReference type="ARBA" id="ARBA00022617"/>
    </source>
</evidence>
<dbReference type="EMBL" id="FOLD01000012">
    <property type="protein sequence ID" value="SFC92138.1"/>
    <property type="molecule type" value="Genomic_DNA"/>
</dbReference>
<proteinExistence type="predicted"/>
<evidence type="ECO:0000259" key="7">
    <source>
        <dbReference type="PROSITE" id="PS51007"/>
    </source>
</evidence>
<keyword evidence="1 4" id="KW-0349">Heme</keyword>
<gene>
    <name evidence="8" type="ORF">SAMN05216204_11265</name>
</gene>
<dbReference type="RefSeq" id="WP_091874839.1">
    <property type="nucleotide sequence ID" value="NZ_FOLD01000012.1"/>
</dbReference>
<evidence type="ECO:0000256" key="6">
    <source>
        <dbReference type="SAM" id="SignalP"/>
    </source>
</evidence>
<dbReference type="Proteomes" id="UP000198639">
    <property type="component" value="Unassembled WGS sequence"/>
</dbReference>
<protein>
    <recommendedName>
        <fullName evidence="7">Cytochrome c domain-containing protein</fullName>
    </recommendedName>
</protein>
<reference evidence="9" key="1">
    <citation type="submission" date="2016-10" db="EMBL/GenBank/DDBJ databases">
        <authorList>
            <person name="Varghese N."/>
            <person name="Submissions S."/>
        </authorList>
    </citation>
    <scope>NUCLEOTIDE SEQUENCE [LARGE SCALE GENOMIC DNA]</scope>
    <source>
        <strain evidence="9">CGMCC 1.12041</strain>
    </source>
</reference>
<evidence type="ECO:0000256" key="2">
    <source>
        <dbReference type="ARBA" id="ARBA00022723"/>
    </source>
</evidence>
<keyword evidence="6" id="KW-0732">Signal</keyword>
<dbReference type="GO" id="GO:0046872">
    <property type="term" value="F:metal ion binding"/>
    <property type="evidence" value="ECO:0007669"/>
    <property type="project" value="UniProtKB-KW"/>
</dbReference>
<dbReference type="GO" id="GO:0004130">
    <property type="term" value="F:cytochrome-c peroxidase activity"/>
    <property type="evidence" value="ECO:0007669"/>
    <property type="project" value="TreeGrafter"/>
</dbReference>
<dbReference type="InterPro" id="IPR051395">
    <property type="entry name" value="Cytochrome_c_Peroxidase/MauG"/>
</dbReference>